<gene>
    <name evidence="17" type="ORF">C1SCF055_LOCUS37656</name>
</gene>
<dbReference type="InterPro" id="IPR014001">
    <property type="entry name" value="Helicase_ATP-bd"/>
</dbReference>
<keyword evidence="10" id="KW-0539">Nucleus</keyword>
<dbReference type="GO" id="GO:0003724">
    <property type="term" value="F:RNA helicase activity"/>
    <property type="evidence" value="ECO:0007669"/>
    <property type="project" value="UniProtKB-EC"/>
</dbReference>
<reference evidence="17" key="1">
    <citation type="submission" date="2022-10" db="EMBL/GenBank/DDBJ databases">
        <authorList>
            <person name="Chen Y."/>
            <person name="Dougan E. K."/>
            <person name="Chan C."/>
            <person name="Rhodes N."/>
            <person name="Thang M."/>
        </authorList>
    </citation>
    <scope>NUCLEOTIDE SEQUENCE</scope>
</reference>
<dbReference type="PROSITE" id="PS51195">
    <property type="entry name" value="Q_MOTIF"/>
    <property type="match status" value="1"/>
</dbReference>
<dbReference type="EMBL" id="CAMXCT020005545">
    <property type="protein sequence ID" value="CAL1165985.1"/>
    <property type="molecule type" value="Genomic_DNA"/>
</dbReference>
<keyword evidence="9" id="KW-0067">ATP-binding</keyword>
<feature type="compositionally biased region" description="Polar residues" evidence="13">
    <location>
        <begin position="49"/>
        <end position="63"/>
    </location>
</feature>
<evidence type="ECO:0000256" key="10">
    <source>
        <dbReference type="ARBA" id="ARBA00023242"/>
    </source>
</evidence>
<feature type="region of interest" description="Disordered" evidence="13">
    <location>
        <begin position="14"/>
        <end position="63"/>
    </location>
</feature>
<feature type="compositionally biased region" description="Low complexity" evidence="13">
    <location>
        <begin position="868"/>
        <end position="877"/>
    </location>
</feature>
<evidence type="ECO:0000256" key="9">
    <source>
        <dbReference type="ARBA" id="ARBA00022840"/>
    </source>
</evidence>
<comment type="caution">
    <text evidence="17">The sequence shown here is derived from an EMBL/GenBank/DDBJ whole genome shotgun (WGS) entry which is preliminary data.</text>
</comment>
<comment type="function">
    <text evidence="11">ATP-dependent RNA helicase required for 60S ribosomal subunit synthesis. Involved in efficient pre-rRNA processing, predominantly at site A3, which is necessary for the normal formation of 25S and 5.8S rRNAs.</text>
</comment>
<keyword evidence="20" id="KW-1185">Reference proteome</keyword>
<feature type="domain" description="Helicase C-terminal" evidence="15">
    <location>
        <begin position="373"/>
        <end position="543"/>
    </location>
</feature>
<feature type="compositionally biased region" description="Low complexity" evidence="13">
    <location>
        <begin position="767"/>
        <end position="776"/>
    </location>
</feature>
<evidence type="ECO:0000313" key="18">
    <source>
        <dbReference type="EMBL" id="CAL1165985.1"/>
    </source>
</evidence>
<dbReference type="Proteomes" id="UP001152797">
    <property type="component" value="Unassembled WGS sequence"/>
</dbReference>
<keyword evidence="6" id="KW-0547">Nucleotide-binding</keyword>
<evidence type="ECO:0000259" key="14">
    <source>
        <dbReference type="PROSITE" id="PS51192"/>
    </source>
</evidence>
<evidence type="ECO:0000313" key="19">
    <source>
        <dbReference type="EMBL" id="CAL4799922.1"/>
    </source>
</evidence>
<dbReference type="SMART" id="SM00490">
    <property type="entry name" value="HELICc"/>
    <property type="match status" value="1"/>
</dbReference>
<feature type="compositionally biased region" description="Polar residues" evidence="13">
    <location>
        <begin position="22"/>
        <end position="39"/>
    </location>
</feature>
<dbReference type="AlphaFoldDB" id="A0A9P1GGF4"/>
<dbReference type="CDD" id="cd18787">
    <property type="entry name" value="SF2_C_DEAD"/>
    <property type="match status" value="1"/>
</dbReference>
<evidence type="ECO:0000256" key="5">
    <source>
        <dbReference type="ARBA" id="ARBA00022552"/>
    </source>
</evidence>
<feature type="region of interest" description="Disordered" evidence="13">
    <location>
        <begin position="853"/>
        <end position="877"/>
    </location>
</feature>
<dbReference type="InterPro" id="IPR014014">
    <property type="entry name" value="RNA_helicase_DEAD_Q_motif"/>
</dbReference>
<dbReference type="GO" id="GO:0016787">
    <property type="term" value="F:hydrolase activity"/>
    <property type="evidence" value="ECO:0007669"/>
    <property type="project" value="UniProtKB-KW"/>
</dbReference>
<feature type="compositionally biased region" description="Low complexity" evidence="13">
    <location>
        <begin position="723"/>
        <end position="732"/>
    </location>
</feature>
<dbReference type="InterPro" id="IPR001650">
    <property type="entry name" value="Helicase_C-like"/>
</dbReference>
<dbReference type="EMBL" id="CAMXCT030005545">
    <property type="protein sequence ID" value="CAL4799922.1"/>
    <property type="molecule type" value="Genomic_DNA"/>
</dbReference>
<feature type="compositionally biased region" description="Low complexity" evidence="13">
    <location>
        <begin position="745"/>
        <end position="754"/>
    </location>
</feature>
<evidence type="ECO:0000259" key="16">
    <source>
        <dbReference type="PROSITE" id="PS51195"/>
    </source>
</evidence>
<feature type="compositionally biased region" description="Basic and acidic residues" evidence="13">
    <location>
        <begin position="953"/>
        <end position="985"/>
    </location>
</feature>
<reference evidence="18" key="2">
    <citation type="submission" date="2024-04" db="EMBL/GenBank/DDBJ databases">
        <authorList>
            <person name="Chen Y."/>
            <person name="Shah S."/>
            <person name="Dougan E. K."/>
            <person name="Thang M."/>
            <person name="Chan C."/>
        </authorList>
    </citation>
    <scope>NUCLEOTIDE SEQUENCE [LARGE SCALE GENOMIC DNA]</scope>
</reference>
<feature type="compositionally biased region" description="Polar residues" evidence="13">
    <location>
        <begin position="817"/>
        <end position="827"/>
    </location>
</feature>
<dbReference type="Pfam" id="PF00271">
    <property type="entry name" value="Helicase_C"/>
    <property type="match status" value="1"/>
</dbReference>
<evidence type="ECO:0000256" key="7">
    <source>
        <dbReference type="ARBA" id="ARBA00022801"/>
    </source>
</evidence>
<evidence type="ECO:0000313" key="17">
    <source>
        <dbReference type="EMBL" id="CAI4012610.1"/>
    </source>
</evidence>
<dbReference type="GO" id="GO:0003676">
    <property type="term" value="F:nucleic acid binding"/>
    <property type="evidence" value="ECO:0007669"/>
    <property type="project" value="InterPro"/>
</dbReference>
<accession>A0A9P1GGF4</accession>
<dbReference type="PROSITE" id="PS00039">
    <property type="entry name" value="DEAD_ATP_HELICASE"/>
    <property type="match status" value="1"/>
</dbReference>
<evidence type="ECO:0000256" key="3">
    <source>
        <dbReference type="ARBA" id="ARBA00012552"/>
    </source>
</evidence>
<dbReference type="EC" id="3.6.4.13" evidence="3"/>
<organism evidence="17">
    <name type="scientific">Cladocopium goreaui</name>
    <dbReference type="NCBI Taxonomy" id="2562237"/>
    <lineage>
        <taxon>Eukaryota</taxon>
        <taxon>Sar</taxon>
        <taxon>Alveolata</taxon>
        <taxon>Dinophyceae</taxon>
        <taxon>Suessiales</taxon>
        <taxon>Symbiodiniaceae</taxon>
        <taxon>Cladocopium</taxon>
    </lineage>
</organism>
<dbReference type="SMART" id="SM00487">
    <property type="entry name" value="DEXDc"/>
    <property type="match status" value="1"/>
</dbReference>
<evidence type="ECO:0000256" key="12">
    <source>
        <dbReference type="PROSITE-ProRule" id="PRU00552"/>
    </source>
</evidence>
<name>A0A9P1GGF4_9DINO</name>
<evidence type="ECO:0000256" key="11">
    <source>
        <dbReference type="ARBA" id="ARBA00037449"/>
    </source>
</evidence>
<comment type="similarity">
    <text evidence="2">Belongs to the DEAD box helicase family. DDX5/DBP2 subfamily.</text>
</comment>
<dbReference type="CDD" id="cd00268">
    <property type="entry name" value="DEADc"/>
    <property type="match status" value="1"/>
</dbReference>
<dbReference type="Pfam" id="PF00270">
    <property type="entry name" value="DEAD"/>
    <property type="match status" value="1"/>
</dbReference>
<comment type="subcellular location">
    <subcellularLocation>
        <location evidence="1">Nucleus</location>
        <location evidence="1">Nucleolus</location>
    </subcellularLocation>
</comment>
<evidence type="ECO:0000256" key="6">
    <source>
        <dbReference type="ARBA" id="ARBA00022741"/>
    </source>
</evidence>
<protein>
    <recommendedName>
        <fullName evidence="3">RNA helicase</fullName>
        <ecNumber evidence="3">3.6.4.13</ecNumber>
    </recommendedName>
</protein>
<dbReference type="PANTHER" id="PTHR47958">
    <property type="entry name" value="ATP-DEPENDENT RNA HELICASE DBP3"/>
    <property type="match status" value="1"/>
</dbReference>
<dbReference type="InterPro" id="IPR027417">
    <property type="entry name" value="P-loop_NTPase"/>
</dbReference>
<feature type="compositionally biased region" description="Basic and acidic residues" evidence="13">
    <location>
        <begin position="931"/>
        <end position="944"/>
    </location>
</feature>
<dbReference type="OrthoDB" id="196131at2759"/>
<dbReference type="SUPFAM" id="SSF52540">
    <property type="entry name" value="P-loop containing nucleoside triphosphate hydrolases"/>
    <property type="match status" value="1"/>
</dbReference>
<feature type="region of interest" description="Disordered" evidence="13">
    <location>
        <begin position="916"/>
        <end position="1048"/>
    </location>
</feature>
<evidence type="ECO:0000256" key="2">
    <source>
        <dbReference type="ARBA" id="ARBA00009334"/>
    </source>
</evidence>
<evidence type="ECO:0000256" key="1">
    <source>
        <dbReference type="ARBA" id="ARBA00004604"/>
    </source>
</evidence>
<keyword evidence="4" id="KW-0690">Ribosome biogenesis</keyword>
<dbReference type="InterPro" id="IPR011545">
    <property type="entry name" value="DEAD/DEAH_box_helicase_dom"/>
</dbReference>
<keyword evidence="8 19" id="KW-0347">Helicase</keyword>
<sequence>MTHVRTSVCHQDNWKEDPWAGWNNQSGQNGNDWSKSAQDNWKEDPWAGNEQSGQNGNDWSNSAQAWGQDKWNAVERWGDKLKEVDWQERPQVNIRKNFYEECANEAALSRTPEEVERIRQSHFIEIFDGCSDEHPVPNVINSFDEACFSPKMMASLRERFEEPTPIQKQIWPLAMQGRDVVGIAETGSGKTVAYLLPMICHIVYQEELQPGDGPVALILIPTRELAKQIQEQCELFGSLNGLKSCTVVGGTPSSEQKEHLQGKNDIVVATPGRFMTALGEEWVMLNRATYVVLDEADEMLKKEFYEQIKLILSQVRKERQVLMFSATWPEEVRILAQEICTDSDGMPPVFVRIGGDKLAACKDIEQHTVLVDGDEDKYDKLKERLQSPDTFKDGGKAIIFCRTRGAVMRLHEQLEKEEFMWKDGESLVAMLHGEMRQSDRDWAMLQFRQGDLPCVISTGVLARGHDIPKVRFVFNYDVPREAEDYIHRVGRTGRAGAKGYSMIFVDKSNSKELQAAHAFLMGVLQATDQTVEEDFKEAVENYEQSQNQTFYGDGAGWDGWDVEDTKHEARLLYKRSKRLGGNKRRLAKWQLEGTLRMLRRPNMSNGPRAPSGRLWPVILIEFWSLGCVLCKVNSKRYSLGQQKGQEEAGWQQEAPGEVDRAAGGDAAHAAQEKWPESTQWQVGRVTSRVSGANSRTKCFTLNLAPEGDAAQQKGVTTEDAHAAAEAAEGDAAQQKGVTTEDAHAAAEAAEGDAAQQKGVTTEDAHAAAEAAEGDAAQQKGETTEDAHAAAEEHWPEGTQGREWQGGTTEGGHDAAEEQQQWQGSAWQATVADATQEKEHWQGYYAPWQGGTTEGAYTSAEEPWQSHTQWQQAHQWNQWQQEQTFTPAVDVGDPRLVEIVSPPFTLGEDDAVKQQNATVGQEGDEGTWWEEAGERPSEGIEHENIPETCPVISIDKDPSAQQKDADPSLEQKETSDEKVTEEEPFKYKANRPISDNASSEGIEYENIPETCPVISIDKDPSAQQKDADPSLEQKDDLPGEYETSDEKVTEEGPDLCFHVFFVVLLALP</sequence>
<dbReference type="PROSITE" id="PS51192">
    <property type="entry name" value="HELICASE_ATP_BIND_1"/>
    <property type="match status" value="1"/>
</dbReference>
<dbReference type="PROSITE" id="PS51194">
    <property type="entry name" value="HELICASE_CTER"/>
    <property type="match status" value="1"/>
</dbReference>
<dbReference type="InterPro" id="IPR000629">
    <property type="entry name" value="RNA-helicase_DEAD-box_CS"/>
</dbReference>
<dbReference type="InterPro" id="IPR044742">
    <property type="entry name" value="DEAD/DEAH_RhlB"/>
</dbReference>
<evidence type="ECO:0000313" key="20">
    <source>
        <dbReference type="Proteomes" id="UP001152797"/>
    </source>
</evidence>
<dbReference type="Gene3D" id="3.40.50.300">
    <property type="entry name" value="P-loop containing nucleotide triphosphate hydrolases"/>
    <property type="match status" value="2"/>
</dbReference>
<feature type="short sequence motif" description="Q motif" evidence="12">
    <location>
        <begin position="141"/>
        <end position="168"/>
    </location>
</feature>
<evidence type="ECO:0000259" key="15">
    <source>
        <dbReference type="PROSITE" id="PS51194"/>
    </source>
</evidence>
<proteinExistence type="inferred from homology"/>
<evidence type="ECO:0000256" key="13">
    <source>
        <dbReference type="SAM" id="MobiDB-lite"/>
    </source>
</evidence>
<feature type="compositionally biased region" description="Basic and acidic residues" evidence="13">
    <location>
        <begin position="1015"/>
        <end position="1036"/>
    </location>
</feature>
<feature type="domain" description="DEAD-box RNA helicase Q" evidence="16">
    <location>
        <begin position="141"/>
        <end position="168"/>
    </location>
</feature>
<feature type="domain" description="Helicase ATP-binding" evidence="14">
    <location>
        <begin position="171"/>
        <end position="346"/>
    </location>
</feature>
<feature type="region of interest" description="Disordered" evidence="13">
    <location>
        <begin position="709"/>
        <end position="834"/>
    </location>
</feature>
<keyword evidence="7" id="KW-0378">Hydrolase</keyword>
<keyword evidence="5" id="KW-0698">rRNA processing</keyword>
<evidence type="ECO:0000256" key="8">
    <source>
        <dbReference type="ARBA" id="ARBA00022806"/>
    </source>
</evidence>
<evidence type="ECO:0000256" key="4">
    <source>
        <dbReference type="ARBA" id="ARBA00022517"/>
    </source>
</evidence>
<dbReference type="GO" id="GO:0005524">
    <property type="term" value="F:ATP binding"/>
    <property type="evidence" value="ECO:0007669"/>
    <property type="project" value="UniProtKB-KW"/>
</dbReference>
<feature type="compositionally biased region" description="Basic and acidic residues" evidence="13">
    <location>
        <begin position="781"/>
        <end position="795"/>
    </location>
</feature>
<dbReference type="EMBL" id="CAMXCT010005545">
    <property type="protein sequence ID" value="CAI4012610.1"/>
    <property type="molecule type" value="Genomic_DNA"/>
</dbReference>